<sequence>MESQLRKAISCTGCLNITKYFQYDAHTSYNAKFNSTAYNAQILMRVDINATDERSSNQLLKDLNDTIVYKEINSLVFGNTTYLDASYGAHRTKNLWKEYWGFLLAACILFAILTLLVIIKLIRMTRDKRDPHQIQEERNLLSIFLFVLILIDLALDITFISNHGRDYIWIFPATIFFLIFPLFLNFIFACIIIVKEREIIQGKKLGVFYKWWKSHRIIVNTALLLSCLDIDALRIISSRDKSGRVFTDEGEKSFLISTVAVILFEEIPQLFIYVTYYKFHIKPAIVPILVLSSCVIIIVFKIIFLIYSIIHYQERKRTNKIQQK</sequence>
<evidence type="ECO:0000313" key="2">
    <source>
        <dbReference type="EMBL" id="ESA24215.1"/>
    </source>
</evidence>
<reference evidence="2" key="1">
    <citation type="submission" date="2013-07" db="EMBL/GenBank/DDBJ databases">
        <title>The genome of an arbuscular mycorrhizal fungus provides insights into the evolution of the oldest plant symbiosis.</title>
        <authorList>
            <consortium name="DOE Joint Genome Institute"/>
            <person name="Tisserant E."/>
            <person name="Malbreil M."/>
            <person name="Kuo A."/>
            <person name="Kohler A."/>
            <person name="Symeonidi A."/>
            <person name="Balestrini R."/>
            <person name="Charron P."/>
            <person name="Duensing N."/>
            <person name="Frei-dit-Frey N."/>
            <person name="Gianinazzi-Pearson V."/>
            <person name="Gilbert B."/>
            <person name="Handa Y."/>
            <person name="Hijri M."/>
            <person name="Kaul R."/>
            <person name="Kawaguchi M."/>
            <person name="Krajinski F."/>
            <person name="Lammers P."/>
            <person name="Lapierre D."/>
            <person name="Masclaux F.G."/>
            <person name="Murat C."/>
            <person name="Morin E."/>
            <person name="Ndikumana S."/>
            <person name="Pagni M."/>
            <person name="Petitpierre D."/>
            <person name="Requena N."/>
            <person name="Rosikiewicz P."/>
            <person name="Riley R."/>
            <person name="Saito K."/>
            <person name="San Clemente H."/>
            <person name="Shapiro H."/>
            <person name="van Tuinen D."/>
            <person name="Becard G."/>
            <person name="Bonfante P."/>
            <person name="Paszkowski U."/>
            <person name="Shachar-Hill Y."/>
            <person name="Young J.P."/>
            <person name="Sanders I.R."/>
            <person name="Henrissat B."/>
            <person name="Rensing S.A."/>
            <person name="Grigoriev I.V."/>
            <person name="Corradi N."/>
            <person name="Roux C."/>
            <person name="Martin F."/>
        </authorList>
    </citation>
    <scope>NUCLEOTIDE SEQUENCE</scope>
    <source>
        <strain evidence="2">DAOM 197198</strain>
    </source>
</reference>
<feature type="transmembrane region" description="Helical" evidence="1">
    <location>
        <begin position="167"/>
        <end position="194"/>
    </location>
</feature>
<proteinExistence type="predicted"/>
<feature type="transmembrane region" description="Helical" evidence="1">
    <location>
        <begin position="140"/>
        <end position="161"/>
    </location>
</feature>
<keyword evidence="1" id="KW-1133">Transmembrane helix</keyword>
<dbReference type="HOGENOM" id="CLU_858276_0_0_1"/>
<dbReference type="AlphaFoldDB" id="U9UV06"/>
<protein>
    <submittedName>
        <fullName evidence="2">Uncharacterized protein</fullName>
    </submittedName>
</protein>
<gene>
    <name evidence="2" type="ORF">GLOINDRAFT_100856</name>
</gene>
<dbReference type="VEuPathDB" id="FungiDB:RhiirFUN_015998"/>
<evidence type="ECO:0000256" key="1">
    <source>
        <dbReference type="SAM" id="Phobius"/>
    </source>
</evidence>
<accession>U9UV06</accession>
<feature type="transmembrane region" description="Helical" evidence="1">
    <location>
        <begin position="288"/>
        <end position="310"/>
    </location>
</feature>
<feature type="transmembrane region" description="Helical" evidence="1">
    <location>
        <begin position="99"/>
        <end position="119"/>
    </location>
</feature>
<feature type="transmembrane region" description="Helical" evidence="1">
    <location>
        <begin position="254"/>
        <end position="276"/>
    </location>
</feature>
<keyword evidence="1" id="KW-0812">Transmembrane</keyword>
<keyword evidence="1" id="KW-0472">Membrane</keyword>
<organism evidence="2">
    <name type="scientific">Rhizophagus irregularis (strain DAOM 181602 / DAOM 197198 / MUCL 43194)</name>
    <name type="common">Arbuscular mycorrhizal fungus</name>
    <name type="synonym">Glomus intraradices</name>
    <dbReference type="NCBI Taxonomy" id="747089"/>
    <lineage>
        <taxon>Eukaryota</taxon>
        <taxon>Fungi</taxon>
        <taxon>Fungi incertae sedis</taxon>
        <taxon>Mucoromycota</taxon>
        <taxon>Glomeromycotina</taxon>
        <taxon>Glomeromycetes</taxon>
        <taxon>Glomerales</taxon>
        <taxon>Glomeraceae</taxon>
        <taxon>Rhizophagus</taxon>
    </lineage>
</organism>
<name>U9UV06_RHIID</name>
<dbReference type="EMBL" id="KI274121">
    <property type="protein sequence ID" value="ESA24215.1"/>
    <property type="molecule type" value="Genomic_DNA"/>
</dbReference>